<evidence type="ECO:0000256" key="11">
    <source>
        <dbReference type="ARBA" id="ARBA00023329"/>
    </source>
</evidence>
<dbReference type="GO" id="GO:0030672">
    <property type="term" value="C:synaptic vesicle membrane"/>
    <property type="evidence" value="ECO:0007669"/>
    <property type="project" value="UniProtKB-SubCell"/>
</dbReference>
<dbReference type="GO" id="GO:0005544">
    <property type="term" value="F:calcium-dependent phospholipid binding"/>
    <property type="evidence" value="ECO:0007669"/>
    <property type="project" value="TreeGrafter"/>
</dbReference>
<dbReference type="GO" id="GO:0048488">
    <property type="term" value="P:synaptic vesicle endocytosis"/>
    <property type="evidence" value="ECO:0007669"/>
    <property type="project" value="TreeGrafter"/>
</dbReference>
<dbReference type="EMBL" id="CAEY01000578">
    <property type="status" value="NOT_ANNOTATED_CDS"/>
    <property type="molecule type" value="Genomic_DNA"/>
</dbReference>
<dbReference type="GO" id="GO:0001786">
    <property type="term" value="F:phosphatidylserine binding"/>
    <property type="evidence" value="ECO:0007669"/>
    <property type="project" value="TreeGrafter"/>
</dbReference>
<reference evidence="15" key="2">
    <citation type="submission" date="2015-06" db="UniProtKB">
        <authorList>
            <consortium name="EnsemblMetazoa"/>
        </authorList>
    </citation>
    <scope>IDENTIFICATION</scope>
</reference>
<evidence type="ECO:0000256" key="1">
    <source>
        <dbReference type="ARBA" id="ARBA00001913"/>
    </source>
</evidence>
<dbReference type="FunFam" id="2.60.40.150:FF:000016">
    <property type="entry name" value="Synaptotagmin 1"/>
    <property type="match status" value="1"/>
</dbReference>
<dbReference type="GO" id="GO:0030276">
    <property type="term" value="F:clathrin binding"/>
    <property type="evidence" value="ECO:0007669"/>
    <property type="project" value="TreeGrafter"/>
</dbReference>
<dbReference type="FunFam" id="2.60.40.150:FF:000007">
    <property type="entry name" value="Synaptotagmin 1"/>
    <property type="match status" value="1"/>
</dbReference>
<protein>
    <recommendedName>
        <fullName evidence="14">C2 domain-containing protein</fullName>
    </recommendedName>
</protein>
<feature type="compositionally biased region" description="Basic and acidic residues" evidence="12">
    <location>
        <begin position="49"/>
        <end position="58"/>
    </location>
</feature>
<dbReference type="InterPro" id="IPR035892">
    <property type="entry name" value="C2_domain_sf"/>
</dbReference>
<keyword evidence="9" id="KW-0770">Synapse</keyword>
<dbReference type="PANTHER" id="PTHR10024:SF227">
    <property type="entry name" value="SYNAPTOTAGMIN 1"/>
    <property type="match status" value="1"/>
</dbReference>
<keyword evidence="10 13" id="KW-0472">Membrane</keyword>
<reference evidence="16" key="1">
    <citation type="submission" date="2011-08" db="EMBL/GenBank/DDBJ databases">
        <authorList>
            <person name="Rombauts S."/>
        </authorList>
    </citation>
    <scope>NUCLEOTIDE SEQUENCE</scope>
    <source>
        <strain evidence="16">London</strain>
    </source>
</reference>
<evidence type="ECO:0000256" key="8">
    <source>
        <dbReference type="ARBA" id="ARBA00022989"/>
    </source>
</evidence>
<feature type="compositionally biased region" description="Basic and acidic residues" evidence="12">
    <location>
        <begin position="76"/>
        <end position="97"/>
    </location>
</feature>
<feature type="region of interest" description="Disordered" evidence="12">
    <location>
        <begin position="249"/>
        <end position="277"/>
    </location>
</feature>
<dbReference type="PROSITE" id="PS50004">
    <property type="entry name" value="C2"/>
    <property type="match status" value="2"/>
</dbReference>
<evidence type="ECO:0000256" key="5">
    <source>
        <dbReference type="ARBA" id="ARBA00022723"/>
    </source>
</evidence>
<dbReference type="HOGENOM" id="CLU_023008_0_1_1"/>
<keyword evidence="4 13" id="KW-0812">Transmembrane</keyword>
<accession>T1KUQ4</accession>
<dbReference type="STRING" id="32264.T1KUQ4"/>
<dbReference type="RefSeq" id="XP_015790712.2">
    <property type="nucleotide sequence ID" value="XM_015935226.2"/>
</dbReference>
<sequence length="555" mass="62150">MPSINQHDWISVNKRDGRQHEDYDNLEDEVSPSTSQAPEVTSSVGLQGKENEETHGEGEGEEGEEGEEGDEEEVEGEKAKDEEESGKGKGEPKEEGKQSSSGKTGEGESGRLSGKDNGKIDQVNPKVHVSHHTGSNRTKNHRLRNQRTTMKPQLVSMETINSTALHPSGPGIAGTTWAEVKHGVNMIHETTKLPVHAVFFVIVVVLLVIVAALYCCIRSWWRKFKDSDRVKNFKGLDLKSVNLMGSMGKEKVQPDSAGLKGNMEENESEQRKDGEEKEPVNLGKLQYKLDYDFNSNNLTVTVIQAEELPACDAGGTSDPYVKVYLLPDKKKKFETKVHRKTLNPVFNESFNFKVPYNEIIAKTLVLAVFDFDRFSKHDQIGQIRISMNQVDLAQTLEEWRDLQSIEEEGPEKLGDICFSLRYVPTSGKLTVCILEAKNLKKMDLGGLSDPYVKIALMSNGKRIKKKKTSVKKCTLNPYFNESFTFEVPFEQINKVSVRVTVVDYDRIGSCDPIGVVEVGPGRTGNELRHWMDMLASPRRPIAQWHSLRDTEGDGK</sequence>
<dbReference type="GO" id="GO:0048791">
    <property type="term" value="P:calcium ion-regulated exocytosis of neurotransmitter"/>
    <property type="evidence" value="ECO:0007669"/>
    <property type="project" value="TreeGrafter"/>
</dbReference>
<dbReference type="GO" id="GO:0005509">
    <property type="term" value="F:calcium ion binding"/>
    <property type="evidence" value="ECO:0007669"/>
    <property type="project" value="TreeGrafter"/>
</dbReference>
<keyword evidence="5" id="KW-0479">Metal-binding</keyword>
<dbReference type="OMA" id="IRISMNQ"/>
<evidence type="ECO:0000256" key="2">
    <source>
        <dbReference type="ARBA" id="ARBA00004254"/>
    </source>
</evidence>
<dbReference type="GO" id="GO:0030424">
    <property type="term" value="C:axon"/>
    <property type="evidence" value="ECO:0007669"/>
    <property type="project" value="TreeGrafter"/>
</dbReference>
<dbReference type="SUPFAM" id="SSF49562">
    <property type="entry name" value="C2 domain (Calcium/lipid-binding domain, CaLB)"/>
    <property type="match status" value="2"/>
</dbReference>
<dbReference type="OrthoDB" id="67700at2759"/>
<keyword evidence="11" id="KW-0968">Cytoplasmic vesicle</keyword>
<comment type="cofactor">
    <cofactor evidence="1">
        <name>Ca(2+)</name>
        <dbReference type="ChEBI" id="CHEBI:29108"/>
    </cofactor>
</comment>
<dbReference type="AlphaFoldDB" id="T1KUQ4"/>
<evidence type="ECO:0000256" key="9">
    <source>
        <dbReference type="ARBA" id="ARBA00023018"/>
    </source>
</evidence>
<evidence type="ECO:0000313" key="15">
    <source>
        <dbReference type="EnsemblMetazoa" id="tetur22g00870.1"/>
    </source>
</evidence>
<feature type="region of interest" description="Disordered" evidence="12">
    <location>
        <begin position="1"/>
        <end position="142"/>
    </location>
</feature>
<feature type="compositionally biased region" description="Basic and acidic residues" evidence="12">
    <location>
        <begin position="268"/>
        <end position="277"/>
    </location>
</feature>
<evidence type="ECO:0000256" key="13">
    <source>
        <dbReference type="SAM" id="Phobius"/>
    </source>
</evidence>
<dbReference type="PRINTS" id="PR00399">
    <property type="entry name" value="SYNAPTOTAGMN"/>
</dbReference>
<dbReference type="CDD" id="cd08385">
    <property type="entry name" value="C2A_Synaptotagmin-1-5-6-9-10"/>
    <property type="match status" value="1"/>
</dbReference>
<feature type="compositionally biased region" description="Basic and acidic residues" evidence="12">
    <location>
        <begin position="105"/>
        <end position="119"/>
    </location>
</feature>
<dbReference type="GO" id="GO:0005886">
    <property type="term" value="C:plasma membrane"/>
    <property type="evidence" value="ECO:0007669"/>
    <property type="project" value="TreeGrafter"/>
</dbReference>
<comment type="similarity">
    <text evidence="3">Belongs to the synaptotagmin family.</text>
</comment>
<feature type="compositionally biased region" description="Acidic residues" evidence="12">
    <location>
        <begin position="59"/>
        <end position="75"/>
    </location>
</feature>
<dbReference type="PRINTS" id="PR00360">
    <property type="entry name" value="C2DOMAIN"/>
</dbReference>
<evidence type="ECO:0000313" key="16">
    <source>
        <dbReference type="Proteomes" id="UP000015104"/>
    </source>
</evidence>
<dbReference type="Gene3D" id="2.60.40.150">
    <property type="entry name" value="C2 domain"/>
    <property type="match status" value="2"/>
</dbReference>
<dbReference type="GO" id="GO:0000149">
    <property type="term" value="F:SNARE binding"/>
    <property type="evidence" value="ECO:0007669"/>
    <property type="project" value="TreeGrafter"/>
</dbReference>
<evidence type="ECO:0000256" key="4">
    <source>
        <dbReference type="ARBA" id="ARBA00022692"/>
    </source>
</evidence>
<proteinExistence type="inferred from homology"/>
<dbReference type="SMART" id="SM00239">
    <property type="entry name" value="C2"/>
    <property type="match status" value="2"/>
</dbReference>
<feature type="compositionally biased region" description="Basic and acidic residues" evidence="12">
    <location>
        <begin position="13"/>
        <end position="23"/>
    </location>
</feature>
<dbReference type="GO" id="GO:0031045">
    <property type="term" value="C:dense core granule"/>
    <property type="evidence" value="ECO:0007669"/>
    <property type="project" value="TreeGrafter"/>
</dbReference>
<evidence type="ECO:0000256" key="6">
    <source>
        <dbReference type="ARBA" id="ARBA00022737"/>
    </source>
</evidence>
<evidence type="ECO:0000256" key="3">
    <source>
        <dbReference type="ARBA" id="ARBA00006996"/>
    </source>
</evidence>
<keyword evidence="6" id="KW-0677">Repeat</keyword>
<dbReference type="InterPro" id="IPR000008">
    <property type="entry name" value="C2_dom"/>
</dbReference>
<dbReference type="KEGG" id="tut:107367521"/>
<keyword evidence="16" id="KW-1185">Reference proteome</keyword>
<dbReference type="InterPro" id="IPR001565">
    <property type="entry name" value="Synaptotagmin"/>
</dbReference>
<evidence type="ECO:0000256" key="7">
    <source>
        <dbReference type="ARBA" id="ARBA00022837"/>
    </source>
</evidence>
<dbReference type="PANTHER" id="PTHR10024">
    <property type="entry name" value="SYNAPTOTAGMIN"/>
    <property type="match status" value="1"/>
</dbReference>
<comment type="subcellular location">
    <subcellularLocation>
        <location evidence="2">Cytoplasmic vesicle</location>
        <location evidence="2">Secretory vesicle</location>
        <location evidence="2">Synaptic vesicle membrane</location>
        <topology evidence="2">Single-pass membrane protein</topology>
    </subcellularLocation>
</comment>
<dbReference type="GeneID" id="107367521"/>
<feature type="compositionally biased region" description="Polar residues" evidence="12">
    <location>
        <begin position="31"/>
        <end position="45"/>
    </location>
</feature>
<dbReference type="GO" id="GO:0007626">
    <property type="term" value="P:locomotory behavior"/>
    <property type="evidence" value="ECO:0007669"/>
    <property type="project" value="UniProtKB-ARBA"/>
</dbReference>
<feature type="domain" description="C2" evidence="14">
    <location>
        <begin position="281"/>
        <end position="400"/>
    </location>
</feature>
<feature type="transmembrane region" description="Helical" evidence="13">
    <location>
        <begin position="195"/>
        <end position="217"/>
    </location>
</feature>
<evidence type="ECO:0000256" key="12">
    <source>
        <dbReference type="SAM" id="MobiDB-lite"/>
    </source>
</evidence>
<dbReference type="CDD" id="cd08402">
    <property type="entry name" value="C2B_Synaptotagmin-1"/>
    <property type="match status" value="1"/>
</dbReference>
<dbReference type="eggNOG" id="KOG1028">
    <property type="taxonomic scope" value="Eukaryota"/>
</dbReference>
<evidence type="ECO:0000256" key="10">
    <source>
        <dbReference type="ARBA" id="ARBA00023136"/>
    </source>
</evidence>
<name>T1KUQ4_TETUR</name>
<organism evidence="15 16">
    <name type="scientific">Tetranychus urticae</name>
    <name type="common">Two-spotted spider mite</name>
    <dbReference type="NCBI Taxonomy" id="32264"/>
    <lineage>
        <taxon>Eukaryota</taxon>
        <taxon>Metazoa</taxon>
        <taxon>Ecdysozoa</taxon>
        <taxon>Arthropoda</taxon>
        <taxon>Chelicerata</taxon>
        <taxon>Arachnida</taxon>
        <taxon>Acari</taxon>
        <taxon>Acariformes</taxon>
        <taxon>Trombidiformes</taxon>
        <taxon>Prostigmata</taxon>
        <taxon>Eleutherengona</taxon>
        <taxon>Raphignathae</taxon>
        <taxon>Tetranychoidea</taxon>
        <taxon>Tetranychidae</taxon>
        <taxon>Tetranychus</taxon>
    </lineage>
</organism>
<dbReference type="Pfam" id="PF00168">
    <property type="entry name" value="C2"/>
    <property type="match status" value="2"/>
</dbReference>
<evidence type="ECO:0000259" key="14">
    <source>
        <dbReference type="PROSITE" id="PS50004"/>
    </source>
</evidence>
<keyword evidence="8 13" id="KW-1133">Transmembrane helix</keyword>
<dbReference type="EnsemblMetazoa" id="tetur22g00870.1">
    <property type="protein sequence ID" value="tetur22g00870.1"/>
    <property type="gene ID" value="tetur22g00870"/>
</dbReference>
<feature type="domain" description="C2" evidence="14">
    <location>
        <begin position="412"/>
        <end position="545"/>
    </location>
</feature>
<dbReference type="Proteomes" id="UP000015104">
    <property type="component" value="Unassembled WGS sequence"/>
</dbReference>
<keyword evidence="7" id="KW-0106">Calcium</keyword>